<dbReference type="Proteomes" id="UP000257004">
    <property type="component" value="Unassembled WGS sequence"/>
</dbReference>
<proteinExistence type="predicted"/>
<comment type="caution">
    <text evidence="1">The sequence shown here is derived from an EMBL/GenBank/DDBJ whole genome shotgun (WGS) entry which is preliminary data.</text>
</comment>
<evidence type="ECO:0000313" key="2">
    <source>
        <dbReference type="Proteomes" id="UP000257004"/>
    </source>
</evidence>
<gene>
    <name evidence="1" type="ORF">BD847_1275</name>
</gene>
<keyword evidence="2" id="KW-1185">Reference proteome</keyword>
<reference evidence="1 2" key="1">
    <citation type="submission" date="2018-07" db="EMBL/GenBank/DDBJ databases">
        <title>Genomic Encyclopedia of Archaeal and Bacterial Type Strains, Phase II (KMG-II): from individual species to whole genera.</title>
        <authorList>
            <person name="Goeker M."/>
        </authorList>
    </citation>
    <scope>NUCLEOTIDE SEQUENCE [LARGE SCALE GENOMIC DNA]</scope>
    <source>
        <strain evidence="1 2">DSM 25795</strain>
    </source>
</reference>
<evidence type="ECO:0000313" key="1">
    <source>
        <dbReference type="EMBL" id="RED24546.1"/>
    </source>
</evidence>
<name>A0A3D9FV12_9FLAO</name>
<dbReference type="EMBL" id="QRDQ01000008">
    <property type="protein sequence ID" value="RED24546.1"/>
    <property type="molecule type" value="Genomic_DNA"/>
</dbReference>
<protein>
    <submittedName>
        <fullName evidence="1">Uncharacterized protein</fullName>
    </submittedName>
</protein>
<organism evidence="1 2">
    <name type="scientific">Flavobacterium cutihirudinis</name>
    <dbReference type="NCBI Taxonomy" id="1265740"/>
    <lineage>
        <taxon>Bacteria</taxon>
        <taxon>Pseudomonadati</taxon>
        <taxon>Bacteroidota</taxon>
        <taxon>Flavobacteriia</taxon>
        <taxon>Flavobacteriales</taxon>
        <taxon>Flavobacteriaceae</taxon>
        <taxon>Flavobacterium</taxon>
    </lineage>
</organism>
<sequence length="59" mass="7047">MAMAISKSYATKAQRHKYYKKNKNFAPLRLSRKNKKTFATLNLCLFATLQQKLIFTKWY</sequence>
<accession>A0A3D9FV12</accession>
<dbReference type="AlphaFoldDB" id="A0A3D9FV12"/>